<keyword evidence="2" id="KW-1185">Reference proteome</keyword>
<keyword evidence="1" id="KW-0121">Carboxypeptidase</keyword>
<evidence type="ECO:0000313" key="1">
    <source>
        <dbReference type="EMBL" id="TQF08740.1"/>
    </source>
</evidence>
<dbReference type="EMBL" id="VIFM01000463">
    <property type="protein sequence ID" value="TQF08740.1"/>
    <property type="molecule type" value="Genomic_DNA"/>
</dbReference>
<accession>A0A540WI97</accession>
<organism evidence="1 2">
    <name type="scientific">Myxococcus llanfairpwllgwyngyllgogerychwyrndrobwllllantysiliogogogochensis</name>
    <dbReference type="NCBI Taxonomy" id="2590453"/>
    <lineage>
        <taxon>Bacteria</taxon>
        <taxon>Pseudomonadati</taxon>
        <taxon>Myxococcota</taxon>
        <taxon>Myxococcia</taxon>
        <taxon>Myxococcales</taxon>
        <taxon>Cystobacterineae</taxon>
        <taxon>Myxococcaceae</taxon>
        <taxon>Myxococcus</taxon>
    </lineage>
</organism>
<protein>
    <submittedName>
        <fullName evidence="1">Carboxypeptidase regulatory-like domain-containing protein</fullName>
    </submittedName>
</protein>
<gene>
    <name evidence="1" type="ORF">FJV41_48325</name>
</gene>
<keyword evidence="1" id="KW-0645">Protease</keyword>
<evidence type="ECO:0000313" key="2">
    <source>
        <dbReference type="Proteomes" id="UP000315369"/>
    </source>
</evidence>
<dbReference type="GO" id="GO:0004180">
    <property type="term" value="F:carboxypeptidase activity"/>
    <property type="evidence" value="ECO:0007669"/>
    <property type="project" value="UniProtKB-KW"/>
</dbReference>
<dbReference type="RefSeq" id="WP_141649374.1">
    <property type="nucleotide sequence ID" value="NZ_VIFM01000463.1"/>
</dbReference>
<keyword evidence="1" id="KW-0378">Hydrolase</keyword>
<dbReference type="Proteomes" id="UP000315369">
    <property type="component" value="Unassembled WGS sequence"/>
</dbReference>
<proteinExistence type="predicted"/>
<dbReference type="AlphaFoldDB" id="A0A540WI97"/>
<sequence>MPLNRGERRWTLPARNADWLVVSSVDTDAKERRPRVPDVFVTSSLDRWLSTPSARTLYGIYEALGGSSPFGLTGLERSRYEQRLKQRLSDAFTRGELVALEVARPKSVPAPWTARPEAKADEAVVEEMTWLAIELKDEAGKPVPNARYVVSLPDGSTREGTLNSNGYARVEGVNPGECQVTFPELDGQSWS</sequence>
<name>A0A540WI97_9BACT</name>
<reference evidence="1 2" key="1">
    <citation type="submission" date="2019-06" db="EMBL/GenBank/DDBJ databases">
        <authorList>
            <person name="Livingstone P."/>
            <person name="Whitworth D."/>
        </authorList>
    </citation>
    <scope>NUCLEOTIDE SEQUENCE [LARGE SCALE GENOMIC DNA]</scope>
    <source>
        <strain evidence="1 2">AM401</strain>
    </source>
</reference>
<comment type="caution">
    <text evidence="1">The sequence shown here is derived from an EMBL/GenBank/DDBJ whole genome shotgun (WGS) entry which is preliminary data.</text>
</comment>
<dbReference type="OrthoDB" id="5526731at2"/>